<dbReference type="PANTHER" id="PTHR43166">
    <property type="entry name" value="AMINO ACID IMPORT ATP-BINDING PROTEIN"/>
    <property type="match status" value="1"/>
</dbReference>
<evidence type="ECO:0000259" key="5">
    <source>
        <dbReference type="PROSITE" id="PS50893"/>
    </source>
</evidence>
<dbReference type="GO" id="GO:0005524">
    <property type="term" value="F:ATP binding"/>
    <property type="evidence" value="ECO:0007669"/>
    <property type="project" value="UniProtKB-KW"/>
</dbReference>
<proteinExistence type="inferred from homology"/>
<reference evidence="7" key="1">
    <citation type="submission" date="2016-11" db="EMBL/GenBank/DDBJ databases">
        <authorList>
            <person name="Varghese N."/>
            <person name="Submissions S."/>
        </authorList>
    </citation>
    <scope>NUCLEOTIDE SEQUENCE [LARGE SCALE GENOMIC DNA]</scope>
    <source>
        <strain evidence="7">DSM 10124</strain>
    </source>
</reference>
<dbReference type="EMBL" id="FQVG01000006">
    <property type="protein sequence ID" value="SHE51929.1"/>
    <property type="molecule type" value="Genomic_DNA"/>
</dbReference>
<keyword evidence="7" id="KW-1185">Reference proteome</keyword>
<dbReference type="Pfam" id="PF00005">
    <property type="entry name" value="ABC_tran"/>
    <property type="match status" value="1"/>
</dbReference>
<evidence type="ECO:0000256" key="1">
    <source>
        <dbReference type="ARBA" id="ARBA00005417"/>
    </source>
</evidence>
<gene>
    <name evidence="6" type="ORF">SAMN02746091_00574</name>
</gene>
<dbReference type="PROSITE" id="PS50893">
    <property type="entry name" value="ABC_TRANSPORTER_2"/>
    <property type="match status" value="1"/>
</dbReference>
<dbReference type="InterPro" id="IPR003593">
    <property type="entry name" value="AAA+_ATPase"/>
</dbReference>
<evidence type="ECO:0000256" key="3">
    <source>
        <dbReference type="ARBA" id="ARBA00022741"/>
    </source>
</evidence>
<dbReference type="InterPro" id="IPR003439">
    <property type="entry name" value="ABC_transporter-like_ATP-bd"/>
</dbReference>
<evidence type="ECO:0000313" key="6">
    <source>
        <dbReference type="EMBL" id="SHE51929.1"/>
    </source>
</evidence>
<organism evidence="6 7">
    <name type="scientific">Caloramator proteoclasticus DSM 10124</name>
    <dbReference type="NCBI Taxonomy" id="1121262"/>
    <lineage>
        <taxon>Bacteria</taxon>
        <taxon>Bacillati</taxon>
        <taxon>Bacillota</taxon>
        <taxon>Clostridia</taxon>
        <taxon>Eubacteriales</taxon>
        <taxon>Clostridiaceae</taxon>
        <taxon>Caloramator</taxon>
    </lineage>
</organism>
<dbReference type="Proteomes" id="UP000184423">
    <property type="component" value="Unassembled WGS sequence"/>
</dbReference>
<keyword evidence="4 6" id="KW-0067">ATP-binding</keyword>
<evidence type="ECO:0000313" key="7">
    <source>
        <dbReference type="Proteomes" id="UP000184423"/>
    </source>
</evidence>
<comment type="similarity">
    <text evidence="1">Belongs to the ABC transporter superfamily.</text>
</comment>
<evidence type="ECO:0000256" key="4">
    <source>
        <dbReference type="ARBA" id="ARBA00022840"/>
    </source>
</evidence>
<protein>
    <submittedName>
        <fullName evidence="6">Polar amino acid transport system ATP-binding protein</fullName>
    </submittedName>
</protein>
<evidence type="ECO:0000256" key="2">
    <source>
        <dbReference type="ARBA" id="ARBA00022448"/>
    </source>
</evidence>
<dbReference type="Gene3D" id="3.40.50.300">
    <property type="entry name" value="P-loop containing nucleotide triphosphate hydrolases"/>
    <property type="match status" value="1"/>
</dbReference>
<dbReference type="PANTHER" id="PTHR43166:SF4">
    <property type="entry name" value="PHOSPHONATES IMPORT ATP-BINDING PROTEIN PHNC"/>
    <property type="match status" value="1"/>
</dbReference>
<sequence length="226" mass="25368">MLLKVEGLVKSFRGQRVLDNVSFELKEGEVVSIFGKSGAGKSTLLRCINGLETIDEGNIKINGEYLYRQNENFIEGAKGETLKKIRQSIGYVFQSFNLFPNLTVLDNIILSPVKAYKLDKEKAVERAVKLLEKLNILDKKDCYPYELSGGQRQRVAIARACVLSPKIICFDEPTSAVDDEVKKSIADIILGFKKENMAVLIVSHDKEFSYSISDRIIKIEEGKIIS</sequence>
<dbReference type="GO" id="GO:0016887">
    <property type="term" value="F:ATP hydrolysis activity"/>
    <property type="evidence" value="ECO:0007669"/>
    <property type="project" value="InterPro"/>
</dbReference>
<feature type="domain" description="ABC transporter" evidence="5">
    <location>
        <begin position="3"/>
        <end position="225"/>
    </location>
</feature>
<dbReference type="AlphaFoldDB" id="A0A1M4U598"/>
<keyword evidence="2" id="KW-0813">Transport</keyword>
<keyword evidence="3" id="KW-0547">Nucleotide-binding</keyword>
<dbReference type="InterPro" id="IPR050086">
    <property type="entry name" value="MetN_ABC_transporter-like"/>
</dbReference>
<name>A0A1M4U598_9CLOT</name>
<dbReference type="SMART" id="SM00382">
    <property type="entry name" value="AAA"/>
    <property type="match status" value="1"/>
</dbReference>
<dbReference type="RefSeq" id="WP_027308656.1">
    <property type="nucleotide sequence ID" value="NZ_FQVG01000006.1"/>
</dbReference>
<dbReference type="InterPro" id="IPR027417">
    <property type="entry name" value="P-loop_NTPase"/>
</dbReference>
<dbReference type="SUPFAM" id="SSF52540">
    <property type="entry name" value="P-loop containing nucleoside triphosphate hydrolases"/>
    <property type="match status" value="1"/>
</dbReference>
<accession>A0A1M4U598</accession>